<dbReference type="SUPFAM" id="SSF100950">
    <property type="entry name" value="NagB/RpiA/CoA transferase-like"/>
    <property type="match status" value="1"/>
</dbReference>
<dbReference type="SMART" id="SM01134">
    <property type="entry name" value="DeoRC"/>
    <property type="match status" value="1"/>
</dbReference>
<evidence type="ECO:0000313" key="3">
    <source>
        <dbReference type="Proteomes" id="UP001524587"/>
    </source>
</evidence>
<evidence type="ECO:0000313" key="2">
    <source>
        <dbReference type="EMBL" id="MCQ8277050.1"/>
    </source>
</evidence>
<dbReference type="PANTHER" id="PTHR30363:SF8">
    <property type="entry name" value="DEOXYRIBOSE OPERON REPRESSOR"/>
    <property type="match status" value="1"/>
</dbReference>
<accession>A0ABT1W3Q6</accession>
<dbReference type="EMBL" id="JAMSKV010000001">
    <property type="protein sequence ID" value="MCQ8277050.1"/>
    <property type="molecule type" value="Genomic_DNA"/>
</dbReference>
<keyword evidence="2" id="KW-0238">DNA-binding</keyword>
<dbReference type="Proteomes" id="UP001524587">
    <property type="component" value="Unassembled WGS sequence"/>
</dbReference>
<dbReference type="InterPro" id="IPR037171">
    <property type="entry name" value="NagB/RpiA_transferase-like"/>
</dbReference>
<organism evidence="2 3">
    <name type="scientific">Endosaccharibacter trunci</name>
    <dbReference type="NCBI Taxonomy" id="2812733"/>
    <lineage>
        <taxon>Bacteria</taxon>
        <taxon>Pseudomonadati</taxon>
        <taxon>Pseudomonadota</taxon>
        <taxon>Alphaproteobacteria</taxon>
        <taxon>Acetobacterales</taxon>
        <taxon>Acetobacteraceae</taxon>
        <taxon>Endosaccharibacter</taxon>
    </lineage>
</organism>
<dbReference type="InterPro" id="IPR014036">
    <property type="entry name" value="DeoR-like_C"/>
</dbReference>
<comment type="caution">
    <text evidence="2">The sequence shown here is derived from an EMBL/GenBank/DDBJ whole genome shotgun (WGS) entry which is preliminary data.</text>
</comment>
<sequence>MVKQATAEPGAIPARRAARLERLRILAGRDGPVRLEDAARMLDVSAMTLRRDLAADGTGLSLFGGTIVAGERMRRGAYSLAGQRRSHHDAKLEAGRHAAALVRPGDTVFVDCGTTLPHLVASLPPELDVTIVCYALNIAAAAARLPRAQLFLLGGLFHPASATFLSETALRDLSRLGITRAFLSAGGLDPVQGVTCSNFNEVPVKRAVLDLAAEAVLVIDESKRGAVKPARFAPVDAFTAIVTERGISAPEMP</sequence>
<name>A0ABT1W3Q6_9PROT</name>
<feature type="domain" description="DeoR-like transcriptional repressor C-terminal sensor" evidence="1">
    <location>
        <begin position="87"/>
        <end position="244"/>
    </location>
</feature>
<dbReference type="PANTHER" id="PTHR30363">
    <property type="entry name" value="HTH-TYPE TRANSCRIPTIONAL REGULATOR SRLR-RELATED"/>
    <property type="match status" value="1"/>
</dbReference>
<reference evidence="2 3" key="1">
    <citation type="submission" date="2022-06" db="EMBL/GenBank/DDBJ databases">
        <title>Endosaccharibacter gen. nov., sp. nov., endophytic bacteria isolated from sugarcane.</title>
        <authorList>
            <person name="Pitiwittayakul N."/>
            <person name="Yukphan P."/>
            <person name="Charoenyingcharoen P."/>
            <person name="Tanasupawat S."/>
        </authorList>
    </citation>
    <scope>NUCLEOTIDE SEQUENCE [LARGE SCALE GENOMIC DNA]</scope>
    <source>
        <strain evidence="2 3">KSS8</strain>
    </source>
</reference>
<dbReference type="GO" id="GO:0003677">
    <property type="term" value="F:DNA binding"/>
    <property type="evidence" value="ECO:0007669"/>
    <property type="project" value="UniProtKB-KW"/>
</dbReference>
<keyword evidence="3" id="KW-1185">Reference proteome</keyword>
<dbReference type="RefSeq" id="WP_422862492.1">
    <property type="nucleotide sequence ID" value="NZ_JAMSKV010000001.1"/>
</dbReference>
<gene>
    <name evidence="2" type="ORF">NFI95_01120</name>
</gene>
<evidence type="ECO:0000259" key="1">
    <source>
        <dbReference type="Pfam" id="PF00455"/>
    </source>
</evidence>
<proteinExistence type="predicted"/>
<dbReference type="InterPro" id="IPR050313">
    <property type="entry name" value="Carb_Metab_HTH_regulators"/>
</dbReference>
<dbReference type="Pfam" id="PF00455">
    <property type="entry name" value="DeoRC"/>
    <property type="match status" value="1"/>
</dbReference>
<protein>
    <submittedName>
        <fullName evidence="2">DeoR/GlpR family DNA-binding transcription regulator</fullName>
    </submittedName>
</protein>